<keyword evidence="23" id="KW-0234">DNA repair</keyword>
<evidence type="ECO:0000256" key="24">
    <source>
        <dbReference type="SAM" id="MobiDB-lite"/>
    </source>
</evidence>
<feature type="domain" description="Protein kinase" evidence="26">
    <location>
        <begin position="1876"/>
        <end position="2145"/>
    </location>
</feature>
<feature type="transmembrane region" description="Helical" evidence="25">
    <location>
        <begin position="1820"/>
        <end position="1844"/>
    </location>
</feature>
<feature type="region of interest" description="Disordered" evidence="24">
    <location>
        <begin position="179"/>
        <end position="202"/>
    </location>
</feature>
<name>A0A8T2FYB1_9BRAS</name>
<evidence type="ECO:0000259" key="27">
    <source>
        <dbReference type="PROSITE" id="PS50878"/>
    </source>
</evidence>
<dbReference type="PANTHER" id="PTHR45631:SF151">
    <property type="entry name" value="MALECTIN-LIKE DOMAIN-CONTAINING PROTEIN"/>
    <property type="match status" value="1"/>
</dbReference>
<dbReference type="InterPro" id="IPR000477">
    <property type="entry name" value="RT_dom"/>
</dbReference>
<evidence type="ECO:0000256" key="6">
    <source>
        <dbReference type="ARBA" id="ARBA00022692"/>
    </source>
</evidence>
<dbReference type="Pfam" id="PF03372">
    <property type="entry name" value="Exo_endo_phos"/>
    <property type="match status" value="1"/>
</dbReference>
<keyword evidence="8" id="KW-0732">Signal</keyword>
<dbReference type="InterPro" id="IPR010285">
    <property type="entry name" value="DNA_helicase_pif1-like_DEAD"/>
</dbReference>
<feature type="compositionally biased region" description="Polar residues" evidence="24">
    <location>
        <begin position="2482"/>
        <end position="2493"/>
    </location>
</feature>
<dbReference type="Pfam" id="PF08646">
    <property type="entry name" value="Rep_fac-A_C"/>
    <property type="match status" value="1"/>
</dbReference>
<dbReference type="FunFam" id="3.30.200.20:FF:000394">
    <property type="entry name" value="Leucine-rich repeat receptor-like protein kinase"/>
    <property type="match status" value="1"/>
</dbReference>
<evidence type="ECO:0000256" key="4">
    <source>
        <dbReference type="ARBA" id="ARBA00022614"/>
    </source>
</evidence>
<dbReference type="FunFam" id="3.80.10.10:FF:000129">
    <property type="entry name" value="Leucine-rich repeat receptor-like kinase"/>
    <property type="match status" value="1"/>
</dbReference>
<feature type="transmembrane region" description="Helical" evidence="25">
    <location>
        <begin position="2060"/>
        <end position="2077"/>
    </location>
</feature>
<evidence type="ECO:0000256" key="8">
    <source>
        <dbReference type="ARBA" id="ARBA00022729"/>
    </source>
</evidence>
<evidence type="ECO:0000256" key="23">
    <source>
        <dbReference type="RuleBase" id="RU363044"/>
    </source>
</evidence>
<keyword evidence="16" id="KW-0238">DNA-binding</keyword>
<dbReference type="Pfam" id="PF14214">
    <property type="entry name" value="Helitron_like_N"/>
    <property type="match status" value="1"/>
</dbReference>
<dbReference type="FunFam" id="1.10.510.10:FF:000146">
    <property type="entry name" value="LRR receptor-like serine/threonine-protein kinase IOS1"/>
    <property type="match status" value="1"/>
</dbReference>
<feature type="compositionally biased region" description="Basic and acidic residues" evidence="24">
    <location>
        <begin position="124"/>
        <end position="147"/>
    </location>
</feature>
<comment type="catalytic activity">
    <reaction evidence="19">
        <text>L-threonyl-[protein] + ATP = O-phospho-L-threonyl-[protein] + ADP + H(+)</text>
        <dbReference type="Rhea" id="RHEA:46608"/>
        <dbReference type="Rhea" id="RHEA-COMP:11060"/>
        <dbReference type="Rhea" id="RHEA-COMP:11605"/>
        <dbReference type="ChEBI" id="CHEBI:15378"/>
        <dbReference type="ChEBI" id="CHEBI:30013"/>
        <dbReference type="ChEBI" id="CHEBI:30616"/>
        <dbReference type="ChEBI" id="CHEBI:61977"/>
        <dbReference type="ChEBI" id="CHEBI:456216"/>
        <dbReference type="EC" id="2.7.11.1"/>
    </reaction>
</comment>
<dbReference type="GO" id="GO:0004674">
    <property type="term" value="F:protein serine/threonine kinase activity"/>
    <property type="evidence" value="ECO:0007669"/>
    <property type="project" value="UniProtKB-KW"/>
</dbReference>
<dbReference type="PROSITE" id="PS50878">
    <property type="entry name" value="RT_POL"/>
    <property type="match status" value="1"/>
</dbReference>
<dbReference type="InterPro" id="IPR008271">
    <property type="entry name" value="Ser/Thr_kinase_AS"/>
</dbReference>
<keyword evidence="2" id="KW-0723">Serine/threonine-protein kinase</keyword>
<evidence type="ECO:0000256" key="21">
    <source>
        <dbReference type="PROSITE-ProRule" id="PRU00325"/>
    </source>
</evidence>
<keyword evidence="23" id="KW-0233">DNA recombination</keyword>
<evidence type="ECO:0000256" key="2">
    <source>
        <dbReference type="ARBA" id="ARBA00022527"/>
    </source>
</evidence>
<proteinExistence type="inferred from homology"/>
<evidence type="ECO:0000256" key="19">
    <source>
        <dbReference type="ARBA" id="ARBA00047899"/>
    </source>
</evidence>
<evidence type="ECO:0000313" key="30">
    <source>
        <dbReference type="Proteomes" id="UP000694240"/>
    </source>
</evidence>
<dbReference type="Proteomes" id="UP000694240">
    <property type="component" value="Chromosome 2"/>
</dbReference>
<dbReference type="EMBL" id="JAEFBK010000002">
    <property type="protein sequence ID" value="KAG7636191.1"/>
    <property type="molecule type" value="Genomic_DNA"/>
</dbReference>
<evidence type="ECO:0000256" key="20">
    <source>
        <dbReference type="ARBA" id="ARBA00048679"/>
    </source>
</evidence>
<dbReference type="PROSITE" id="PS00107">
    <property type="entry name" value="PROTEIN_KINASE_ATP"/>
    <property type="match status" value="1"/>
</dbReference>
<evidence type="ECO:0000256" key="5">
    <source>
        <dbReference type="ARBA" id="ARBA00022679"/>
    </source>
</evidence>
<evidence type="ECO:0000256" key="9">
    <source>
        <dbReference type="ARBA" id="ARBA00022737"/>
    </source>
</evidence>
<feature type="region of interest" description="Disordered" evidence="24">
    <location>
        <begin position="2480"/>
        <end position="2516"/>
    </location>
</feature>
<sequence length="4212" mass="477630">MNLYVVRVDDPYLDDVLVGEEEEEEEPKNEDEPIDLLFQDAVSCTCRAYDVSGIPCCHIMSAMWEEYKETKLPETVVSDWYSIEKWKLCYSSLFFPVNGMELWKTHIDVVVMPPPDRIMPGRPKNNDRIRDPTEDRPPQKVPSTREKVQMGCAAVCPKTLVLADPPPFSPVMSPSVVEEVTLSSPRDSPSAAPKPSYSSIVQNKPSLTKHDFSVTMVDGDPIVQIPDEIFEDSAPLWDDLLIGRFPQTAPHVAKVHVIVNKIWPLGDKTVKIDAHVVDPKTIKFRIRDSAVRSRVLRRVEPETEVVTEVIPSQQDLQKDPLLVSNLLVNQREVETNGTEKNSEAETTELKENENVIAVIEKEQDDGTWHSVSPAKGHQRPKLQHVHENQNHVSPSRYTVLAMEDDTDELENQEEGEIVSKQSTELLVTSELVNTQETRPSFPRASKTMHKSANVRITPVFKSSQMITCSVLLEGKEEEFFCSFIYASNFVEERKILWEDIRNHHDSPLFRNKPWMLCGDFNEILDGSEHSNYDTSPFTPLGMRDFQEVVRYSSLTDLGYHGPRFTWCNKRENGLICKKLDKVLVNDSWCITFPHSYSVFEAGGCSDHTRGRIMLEAAAIGGRRPFKFVNVLTSIPQKPSLRALGKEKLGDLPKRTREAHELLCAKQTNTLANPSQQMIAEELHAYTAWQHLADLEEGYMKQKSKLHWMKVGDRNNSYFHKAAQVRRMQNSIREIQGPNGVVLQTSEEIKGEAERFFQEFLNHQPSDFQGMTVEELQNLMSFRCSATDQNMLTREVTSEEIQKVLFAMPSNKSPGPDGYTSEFFKATWSITGQDFIAAIKSFFIKGFLPKGLNATILALIPKKDEATLMRDYRPISCCNVIYKVISKIIANRLKVMLPTFILQNQSAFVRERLLMENVLLATELVKDYHKDSISPRCAMKIDISKAFDSVQWQFLLNTLEALNFPEKFRHWIKLCISTATFSVQVNGELAGFFGSKRGLRQGCALSPYLFVICMNVLSHMIDVAAVHRNIGYHPKCKKLSLTHLCFADDLMVFIDGQQRSVEGVINIFKEFAGKSGLHISLEKSTLYLAEVSELNRNNILSAFPFASGQLPVRYLGFPLLTKQMTTADYSPLLDKVRSKISSWTARSLSYAGRLALINSVIVSLSNFWMSAYRLPAGCIKEIEKLCSAFLWSGPELNPKKAKHGLRYSSLWVNWVWTYIIRKGSFWSANDRSSLGSWMWKKLLKYRDVAKSMCKVEIKSGSSTSFWYDNWSQLRQLVDVTNARRTIDMGIPLAATVATVFASHKTKQHRTAIYNKIEAEIQSILQRERSEAPDIFLWRSSGFISLYCGLPSNESPYIEPLTNLTYISDVNFVRGGKTGNIKNNSDIDFIWKPYKILRYFPDGIRNCYNLNVKQGTKYLIRTLFFYGNYDGLNTSPRFDLFLGPNIWTSVDVQKVDGGDGVIEEIIHVTRSNILDICLVKTGTTTPMISAIELRPLRYDTYTARTGSLKKILHFYFTNSGKEVRYPEDGHDRVWDRYSQPEWTQINTTRNVSGFSDGYNPPQDVIQTASIPTNVSEPLTFTWMSESSDDETYAYLYFAEIQQLKANETRQFKILVNGVYYIDYIPRKFEAETLITPAALKCGGGVCRVQLSKTPKSTLPPLMNAIEIFSVIQFPQSDTNTDEVIAIKNIQSTYKVSRISWQGDPCVPIQFSWMGVSCNVIDISTPPRIISLDLSSSGLTGVITPSIQNLTMLRELDLSNNNLTGEVPEFLAKIKPLLVIHLRGNNLRGSVPQALQDRVKNDGLKLFVDPNIKQRRPHKPRSWLVAIVASISCVVVTIIVLVLIFIFRRRKSSTRKVIRPSLEMKNRRFKYSEVKEMTNNFEVVLGKGGFGVVYHGFLNNEQVAVKVLSQSSTQGYKEFKTEVELLLRVHHVNLVSLVGYCDEGNDLALIYEFMENGNLKDHLSGKRGGPVLNWPGRLKIAIESALGIEYLHIGCKPPMVHRDVKSTNILLGLRFEAKLADFGLSRSFLVGSQTHVSTNVAGTLGYLDPEYYQKNWLTEKSDVYSFGIVLLEIITGQPVIEQSRDKSYIVEWAKSMLANGDIESIMDRNLHQDYDTSSSWKALELAMLCINPSSTLRPNMTRVAHELNECLEIYNLTKRRSQDQNSNAIGQIITVGELEELEANNKPTTKIDFEIRDQMDERMQVTLWGTYAQQVYRACQESEGKNVIFLIRFAKIKSYKGVKSLSNSFDASQVHVNPDFPEAHHFSQTLPNDGAICVFRARVPRFEMVAVKRIDYSEYTRNTIEDLLSSTEVGKVRVLCTIYAIDTDWAWYYISCKTCNKKVNHIHAGVNGVNNKVRKIFLYAMYMIYAKVMDSTGEAKLLLFDSICSEIIGEYATSVLNGSVDEIEDPEDLPDSVKNLIGKTFLFLVWVEKDNILDGKEIYKVSKVLLKDGLLEEQLLEDSTEHVNHASIVSGDKVPLMLENGNGSPNSTTPSSKRVYARETSGYEGSSSSKKVADSKEVTVPTEVKTSKVPVETENDQAPVPATVVVKQEIKKEMARNMAAHHRIVATIPRLNLRDKSRRVLQEGFWFNISQFRVIPSTHRVETYVLNRLHIMFRWDTVVFRMSELVKSDFTDYLFSNELEDSATDNVPDVTDAIGVVASVSSIKRFPYVCNKGKTDYEAKYVSFELIDNWEQKLKCVAVGSCCEEFVTKWSRRITRPTYNYEPVVCVVRFWRIASVDGENVLTSEFGCSRLHIDPSFPYFDLASYLENLHQPKTASTIPFSDLTKPNLQASPQNLDASMTPATAYTVNTGAEATINSDTSSDDENMANMMFDGAVYESDTDVDQNYSLSSTDDESADTTTIQIESESMANVSTHEVEDIVSQLSENDIELDTFSSQMDIFMIPTESTQTANVPESAPKKRGRPRLAVTKRMRMKQIRQQNKPGYLDHGDPTFKCKYCGAMMWYDERIRKKETKKESGFTLCCGEGSVKLPYLKESPDLLKNLLSGNHPLSKHYRDNAKTFNMVFAVTSLGGKVDKSMPKGRGQAMFRLQVGNYHLIGSLKPTPGDYAKYSQLYIVDTENEVENRATVIGKGKNAKPASGKPNLDKNLIEVIIKMLNRCNPYVRKFRTARERIQTNDEEPFHMRIIADRQGVDGRTYSMHTTSEVAALIPADFRHGMPDRDIVIEKKSNGHLKRINQIHISYLALQYPLKFCYGEDGFRPGIEKCFKSKSKKKNKKCISMRQWFAFRIQEREVECQTLLRSKRLFQQFLCDAYTTIESNRLNYIKFNQSKLRCENHTSVKEAAAAGATTMEEEGNQLLIPASFNGDPRYMVQSYYDAMAICKLYGFPDLFITFTCNPKWPHITRYCDKRGLNPKHRPDIIARIFKIKLDSLMNDLTVKKMLGKTVASMYTVEFQKRGLPHAHILLFMHAKSKLPTSDDIDKLISAEIPDKEKEPELYEVIKNSMIHGPCGSANVKSPCMVDGECSKLYPKKHQDITKVGSDGYPIYRRRKTDDYVEKGGIKCDNRYVMPYNKKFSLRYNAHINVEWCNQNGSIKYLFKYINKGPDKVIFIVEPTQQATAGDSETPQQEQRSAEKKKNEIKDWFDCRTTPVKKLSFHVEGKQPAYFDPNSNIEDVLERVANADSHFMAWLTLNRRNAVGKNDLTLTEAEIKNYTLQEIENIMLSNGATLEDIDEFPKPTRDGIDNSNRLIVEDLRYNRESNLKEKHEEWKQMLTPEQRGVYNEITEAVFNNLGGVFFVYGFGGTGKTFIWKTLSATIRYRDQIVLNVASSGIASLLLEGGRTAHSRFGIPLNPDEFSVCKIKPKSDLANLVKEASLVIWDEAPMMSRFCFEALDKSFSDIIKNTDNTVFGGKVVVFGGDFRQVFPVINGAGRAEIVMSSLNASYLWDNCKVLKLTKNTRLLANNLSETEAKEIQEFSDWLLAVGDGRINEPNDGVAIIDIPEDLLITNADKPIESITNEIYGDPKILHEITDPKFFQGRAILAPKNEDVNTINEYLLEQLHAEERIYLSADSIDPTDSDSLSNPVITPDFLNSIKLPGLPNHSLRLKVGAPVLLLRNLDPKGGLCNGTRLQITQLCTQIVEAKVITGDRIGHIVLIPTVNLTPTNTKLPFKMRRRQFPLSVAFVMTINKSEGQSLEHVGLYLPKPVFSHGQLYVALSRVTSTKGLKILILDKDGKLQKQTTNVVFKEVFQNID</sequence>
<evidence type="ECO:0000256" key="7">
    <source>
        <dbReference type="ARBA" id="ARBA00022723"/>
    </source>
</evidence>
<evidence type="ECO:0000256" key="1">
    <source>
        <dbReference type="ARBA" id="ARBA00004167"/>
    </source>
</evidence>
<dbReference type="PROSITE" id="PS50011">
    <property type="entry name" value="PROTEIN_KINASE_DOM"/>
    <property type="match status" value="1"/>
</dbReference>
<dbReference type="PROSITE" id="PS00108">
    <property type="entry name" value="PROTEIN_KINASE_ST"/>
    <property type="match status" value="1"/>
</dbReference>
<keyword evidence="5" id="KW-0808">Transferase</keyword>
<comment type="cofactor">
    <cofactor evidence="23">
        <name>Mg(2+)</name>
        <dbReference type="ChEBI" id="CHEBI:18420"/>
    </cofactor>
</comment>
<feature type="binding site" evidence="22">
    <location>
        <position position="1903"/>
    </location>
    <ligand>
        <name>ATP</name>
        <dbReference type="ChEBI" id="CHEBI:30616"/>
    </ligand>
</feature>
<evidence type="ECO:0000256" key="10">
    <source>
        <dbReference type="ARBA" id="ARBA00022741"/>
    </source>
</evidence>
<dbReference type="CDD" id="cd04481">
    <property type="entry name" value="RPA1_DBD_B_like"/>
    <property type="match status" value="2"/>
</dbReference>
<dbReference type="InterPro" id="IPR005135">
    <property type="entry name" value="Endo/exonuclease/phosphatase"/>
</dbReference>
<keyword evidence="3" id="KW-0597">Phosphoprotein</keyword>
<protein>
    <recommendedName>
        <fullName evidence="23">ATP-dependent DNA helicase</fullName>
        <ecNumber evidence="23">5.6.2.3</ecNumber>
    </recommendedName>
</protein>
<keyword evidence="6 25" id="KW-0812">Transmembrane</keyword>
<dbReference type="GO" id="GO:0008270">
    <property type="term" value="F:zinc ion binding"/>
    <property type="evidence" value="ECO:0007669"/>
    <property type="project" value="UniProtKB-KW"/>
</dbReference>
<evidence type="ECO:0000256" key="22">
    <source>
        <dbReference type="PROSITE-ProRule" id="PRU10141"/>
    </source>
</evidence>
<keyword evidence="12" id="KW-0418">Kinase</keyword>
<dbReference type="GO" id="GO:0006281">
    <property type="term" value="P:DNA repair"/>
    <property type="evidence" value="ECO:0007669"/>
    <property type="project" value="UniProtKB-KW"/>
</dbReference>
<reference evidence="29 30" key="1">
    <citation type="submission" date="2020-12" db="EMBL/GenBank/DDBJ databases">
        <title>Concerted genomic and epigenomic changes stabilize Arabidopsis allopolyploids.</title>
        <authorList>
            <person name="Chen Z."/>
        </authorList>
    </citation>
    <scope>NUCLEOTIDE SEQUENCE [LARGE SCALE GENOMIC DNA]</scope>
    <source>
        <strain evidence="29">Allo738</strain>
        <tissue evidence="29">Leaf</tissue>
    </source>
</reference>
<dbReference type="Pfam" id="PF00078">
    <property type="entry name" value="RVT_1"/>
    <property type="match status" value="1"/>
</dbReference>
<dbReference type="CDD" id="cd01650">
    <property type="entry name" value="RT_nLTR_like"/>
    <property type="match status" value="1"/>
</dbReference>
<gene>
    <name evidence="29" type="ORF">ISN45_At02g008220</name>
</gene>
<dbReference type="GO" id="GO:0006310">
    <property type="term" value="P:DNA recombination"/>
    <property type="evidence" value="ECO:0007669"/>
    <property type="project" value="UniProtKB-KW"/>
</dbReference>
<keyword evidence="23" id="KW-0227">DNA damage</keyword>
<dbReference type="Pfam" id="PF05970">
    <property type="entry name" value="PIF1"/>
    <property type="match status" value="1"/>
</dbReference>
<comment type="caution">
    <text evidence="29">The sequence shown here is derived from an EMBL/GenBank/DDBJ whole genome shotgun (WGS) entry which is preliminary data.</text>
</comment>
<dbReference type="Pfam" id="PF21530">
    <property type="entry name" value="Pif1_2B_dom"/>
    <property type="match status" value="1"/>
</dbReference>
<dbReference type="InterPro" id="IPR025476">
    <property type="entry name" value="Helitron_helicase-like"/>
</dbReference>
<feature type="compositionally biased region" description="Low complexity" evidence="24">
    <location>
        <begin position="188"/>
        <end position="199"/>
    </location>
</feature>
<evidence type="ECO:0000313" key="29">
    <source>
        <dbReference type="EMBL" id="KAG7636191.1"/>
    </source>
</evidence>
<keyword evidence="14 22" id="KW-0067">ATP-binding</keyword>
<dbReference type="SMART" id="SM00220">
    <property type="entry name" value="S_TKc"/>
    <property type="match status" value="1"/>
</dbReference>
<evidence type="ECO:0000259" key="26">
    <source>
        <dbReference type="PROSITE" id="PS50011"/>
    </source>
</evidence>
<evidence type="ECO:0000256" key="15">
    <source>
        <dbReference type="ARBA" id="ARBA00022989"/>
    </source>
</evidence>
<keyword evidence="7" id="KW-0479">Metal-binding</keyword>
<evidence type="ECO:0000256" key="12">
    <source>
        <dbReference type="ARBA" id="ARBA00022777"/>
    </source>
</evidence>
<dbReference type="InterPro" id="IPR013955">
    <property type="entry name" value="Rep_factor-A_C"/>
</dbReference>
<evidence type="ECO:0000256" key="17">
    <source>
        <dbReference type="ARBA" id="ARBA00023136"/>
    </source>
</evidence>
<dbReference type="InterPro" id="IPR017441">
    <property type="entry name" value="Protein_kinase_ATP_BS"/>
</dbReference>
<evidence type="ECO:0000256" key="16">
    <source>
        <dbReference type="ARBA" id="ARBA00023125"/>
    </source>
</evidence>
<feature type="domain" description="Reverse transcriptase" evidence="27">
    <location>
        <begin position="840"/>
        <end position="1118"/>
    </location>
</feature>
<keyword evidence="30" id="KW-1185">Reference proteome</keyword>
<dbReference type="GO" id="GO:0005524">
    <property type="term" value="F:ATP binding"/>
    <property type="evidence" value="ECO:0007669"/>
    <property type="project" value="UniProtKB-UniRule"/>
</dbReference>
<evidence type="ECO:0000256" key="18">
    <source>
        <dbReference type="ARBA" id="ARBA00023170"/>
    </source>
</evidence>
<dbReference type="InterPro" id="IPR001611">
    <property type="entry name" value="Leu-rich_rpt"/>
</dbReference>
<evidence type="ECO:0000256" key="14">
    <source>
        <dbReference type="ARBA" id="ARBA00022840"/>
    </source>
</evidence>
<evidence type="ECO:0000259" key="28">
    <source>
        <dbReference type="PROSITE" id="PS50966"/>
    </source>
</evidence>
<comment type="catalytic activity">
    <reaction evidence="23">
        <text>ATP + H2O = ADP + phosphate + H(+)</text>
        <dbReference type="Rhea" id="RHEA:13065"/>
        <dbReference type="ChEBI" id="CHEBI:15377"/>
        <dbReference type="ChEBI" id="CHEBI:15378"/>
        <dbReference type="ChEBI" id="CHEBI:30616"/>
        <dbReference type="ChEBI" id="CHEBI:43474"/>
        <dbReference type="ChEBI" id="CHEBI:456216"/>
        <dbReference type="EC" id="5.6.2.3"/>
    </reaction>
</comment>
<keyword evidence="11 21" id="KW-0863">Zinc-finger</keyword>
<keyword evidence="23 29" id="KW-0347">Helicase</keyword>
<organism evidence="29 30">
    <name type="scientific">Arabidopsis thaliana x Arabidopsis arenosa</name>
    <dbReference type="NCBI Taxonomy" id="1240361"/>
    <lineage>
        <taxon>Eukaryota</taxon>
        <taxon>Viridiplantae</taxon>
        <taxon>Streptophyta</taxon>
        <taxon>Embryophyta</taxon>
        <taxon>Tracheophyta</taxon>
        <taxon>Spermatophyta</taxon>
        <taxon>Magnoliopsida</taxon>
        <taxon>eudicotyledons</taxon>
        <taxon>Gunneridae</taxon>
        <taxon>Pentapetalae</taxon>
        <taxon>rosids</taxon>
        <taxon>malvids</taxon>
        <taxon>Brassicales</taxon>
        <taxon>Brassicaceae</taxon>
        <taxon>Camelineae</taxon>
        <taxon>Arabidopsis</taxon>
    </lineage>
</organism>
<dbReference type="GO" id="GO:0016020">
    <property type="term" value="C:membrane"/>
    <property type="evidence" value="ECO:0007669"/>
    <property type="project" value="UniProtKB-SubCell"/>
</dbReference>
<dbReference type="EC" id="5.6.2.3" evidence="23"/>
<accession>A0A8T2FYB1</accession>
<dbReference type="InterPro" id="IPR006564">
    <property type="entry name" value="Znf_PMZ"/>
</dbReference>
<dbReference type="InterPro" id="IPR047192">
    <property type="entry name" value="Euk_RPA1_DBD_C"/>
</dbReference>
<dbReference type="InterPro" id="IPR049163">
    <property type="entry name" value="Pif1-like_2B_dom"/>
</dbReference>
<dbReference type="InterPro" id="IPR001245">
    <property type="entry name" value="Ser-Thr/Tyr_kinase_cat_dom"/>
</dbReference>
<keyword evidence="15 25" id="KW-1133">Transmembrane helix</keyword>
<dbReference type="Pfam" id="PF12819">
    <property type="entry name" value="Malectin_like"/>
    <property type="match status" value="1"/>
</dbReference>
<dbReference type="SMART" id="SM00575">
    <property type="entry name" value="ZnF_PMZ"/>
    <property type="match status" value="1"/>
</dbReference>
<keyword evidence="9" id="KW-0677">Repeat</keyword>
<keyword evidence="17 25" id="KW-0472">Membrane</keyword>
<dbReference type="CDD" id="cd04476">
    <property type="entry name" value="RPA1_DBD_C"/>
    <property type="match status" value="1"/>
</dbReference>
<keyword evidence="18" id="KW-0675">Receptor</keyword>
<evidence type="ECO:0000256" key="3">
    <source>
        <dbReference type="ARBA" id="ARBA00022553"/>
    </source>
</evidence>
<evidence type="ECO:0000256" key="13">
    <source>
        <dbReference type="ARBA" id="ARBA00022833"/>
    </source>
</evidence>
<dbReference type="PANTHER" id="PTHR45631">
    <property type="entry name" value="OS07G0107800 PROTEIN-RELATED"/>
    <property type="match status" value="1"/>
</dbReference>
<dbReference type="GO" id="GO:0043139">
    <property type="term" value="F:5'-3' DNA helicase activity"/>
    <property type="evidence" value="ECO:0007669"/>
    <property type="project" value="UniProtKB-EC"/>
</dbReference>
<dbReference type="PROSITE" id="PS50966">
    <property type="entry name" value="ZF_SWIM"/>
    <property type="match status" value="1"/>
</dbReference>
<dbReference type="InterPro" id="IPR024788">
    <property type="entry name" value="Malectin-like_Carb-bd_dom"/>
</dbReference>
<feature type="compositionally biased region" description="Polar residues" evidence="24">
    <location>
        <begin position="3576"/>
        <end position="3589"/>
    </location>
</feature>
<dbReference type="Pfam" id="PF07714">
    <property type="entry name" value="PK_Tyr_Ser-Thr"/>
    <property type="match status" value="1"/>
</dbReference>
<feature type="region of interest" description="Disordered" evidence="24">
    <location>
        <begin position="117"/>
        <end position="147"/>
    </location>
</feature>
<dbReference type="GO" id="GO:0016787">
    <property type="term" value="F:hydrolase activity"/>
    <property type="evidence" value="ECO:0007669"/>
    <property type="project" value="UniProtKB-KW"/>
</dbReference>
<feature type="region of interest" description="Disordered" evidence="24">
    <location>
        <begin position="3576"/>
        <end position="3595"/>
    </location>
</feature>
<keyword evidence="4" id="KW-0433">Leucine-rich repeat</keyword>
<keyword evidence="13" id="KW-0862">Zinc</keyword>
<feature type="domain" description="SWIM-type" evidence="28">
    <location>
        <begin position="32"/>
        <end position="67"/>
    </location>
</feature>
<dbReference type="CDD" id="cd18809">
    <property type="entry name" value="SF1_C_RecD"/>
    <property type="match status" value="1"/>
</dbReference>
<evidence type="ECO:0000256" key="11">
    <source>
        <dbReference type="ARBA" id="ARBA00022771"/>
    </source>
</evidence>
<dbReference type="InterPro" id="IPR007527">
    <property type="entry name" value="Znf_SWIM"/>
</dbReference>
<dbReference type="Pfam" id="PF04434">
    <property type="entry name" value="SWIM"/>
    <property type="match status" value="1"/>
</dbReference>
<dbReference type="Pfam" id="PF00560">
    <property type="entry name" value="LRR_1"/>
    <property type="match status" value="1"/>
</dbReference>
<keyword evidence="23" id="KW-0378">Hydrolase</keyword>
<comment type="subcellular location">
    <subcellularLocation>
        <location evidence="1">Membrane</location>
        <topology evidence="1">Single-pass membrane protein</topology>
    </subcellularLocation>
</comment>
<dbReference type="CDD" id="cd14066">
    <property type="entry name" value="STKc_IRAK"/>
    <property type="match status" value="1"/>
</dbReference>
<dbReference type="InterPro" id="IPR000719">
    <property type="entry name" value="Prot_kinase_dom"/>
</dbReference>
<dbReference type="GO" id="GO:0003677">
    <property type="term" value="F:DNA binding"/>
    <property type="evidence" value="ECO:0007669"/>
    <property type="project" value="UniProtKB-KW"/>
</dbReference>
<keyword evidence="10 22" id="KW-0547">Nucleotide-binding</keyword>
<comment type="catalytic activity">
    <reaction evidence="20">
        <text>L-seryl-[protein] + ATP = O-phospho-L-seryl-[protein] + ADP + H(+)</text>
        <dbReference type="Rhea" id="RHEA:17989"/>
        <dbReference type="Rhea" id="RHEA-COMP:9863"/>
        <dbReference type="Rhea" id="RHEA-COMP:11604"/>
        <dbReference type="ChEBI" id="CHEBI:15378"/>
        <dbReference type="ChEBI" id="CHEBI:29999"/>
        <dbReference type="ChEBI" id="CHEBI:30616"/>
        <dbReference type="ChEBI" id="CHEBI:83421"/>
        <dbReference type="ChEBI" id="CHEBI:456216"/>
        <dbReference type="EC" id="2.7.11.1"/>
    </reaction>
</comment>
<dbReference type="GO" id="GO:0000723">
    <property type="term" value="P:telomere maintenance"/>
    <property type="evidence" value="ECO:0007669"/>
    <property type="project" value="InterPro"/>
</dbReference>
<evidence type="ECO:0000256" key="25">
    <source>
        <dbReference type="SAM" id="Phobius"/>
    </source>
</evidence>
<comment type="similarity">
    <text evidence="23">Belongs to the helicase family.</text>
</comment>